<feature type="chain" id="PRO_5046710870" evidence="1">
    <location>
        <begin position="23"/>
        <end position="159"/>
    </location>
</feature>
<evidence type="ECO:0000256" key="1">
    <source>
        <dbReference type="SAM" id="SignalP"/>
    </source>
</evidence>
<keyword evidence="1" id="KW-0732">Signal</keyword>
<dbReference type="Proteomes" id="UP001548590">
    <property type="component" value="Unassembled WGS sequence"/>
</dbReference>
<gene>
    <name evidence="2" type="ORF">ABVT11_19300</name>
</gene>
<sequence length="159" mass="17488">MRKTGLGLLLGMIVMLAACSMAPQLPPPVRGTMSADEMTKRFVRKPGVARVYVYRNTRHGKDFPVMLKVDDEEVGTLAGYTYMALELPPGVHRLRASNVEEGAIELMLEGGSTSFLQLNIGLSMAIGKPELLPIHQLEGENSIRTECSLVLPRKYGLNF</sequence>
<accession>A0ABV2CVR1</accession>
<reference evidence="2 3" key="1">
    <citation type="submission" date="2024-07" db="EMBL/GenBank/DDBJ databases">
        <title>Uliginosibacterium paludis KCTC:42655.</title>
        <authorList>
            <person name="Kim M.K."/>
        </authorList>
    </citation>
    <scope>NUCLEOTIDE SEQUENCE [LARGE SCALE GENOMIC DNA]</scope>
    <source>
        <strain evidence="2 3">KCTC 42655</strain>
    </source>
</reference>
<organism evidence="2 3">
    <name type="scientific">Uliginosibacterium paludis</name>
    <dbReference type="NCBI Taxonomy" id="1615952"/>
    <lineage>
        <taxon>Bacteria</taxon>
        <taxon>Pseudomonadati</taxon>
        <taxon>Pseudomonadota</taxon>
        <taxon>Betaproteobacteria</taxon>
        <taxon>Rhodocyclales</taxon>
        <taxon>Zoogloeaceae</taxon>
        <taxon>Uliginosibacterium</taxon>
    </lineage>
</organism>
<keyword evidence="3" id="KW-1185">Reference proteome</keyword>
<evidence type="ECO:0000313" key="2">
    <source>
        <dbReference type="EMBL" id="MET1491995.1"/>
    </source>
</evidence>
<dbReference type="EMBL" id="JBEWLZ010000018">
    <property type="protein sequence ID" value="MET1491995.1"/>
    <property type="molecule type" value="Genomic_DNA"/>
</dbReference>
<name>A0ABV2CVR1_9RHOO</name>
<dbReference type="PROSITE" id="PS51257">
    <property type="entry name" value="PROKAR_LIPOPROTEIN"/>
    <property type="match status" value="1"/>
</dbReference>
<feature type="signal peptide" evidence="1">
    <location>
        <begin position="1"/>
        <end position="22"/>
    </location>
</feature>
<dbReference type="RefSeq" id="WP_345930173.1">
    <property type="nucleotide sequence ID" value="NZ_JBDIVF010000015.1"/>
</dbReference>
<protein>
    <submittedName>
        <fullName evidence="2">DUF2846 domain-containing protein</fullName>
    </submittedName>
</protein>
<proteinExistence type="predicted"/>
<evidence type="ECO:0000313" key="3">
    <source>
        <dbReference type="Proteomes" id="UP001548590"/>
    </source>
</evidence>
<comment type="caution">
    <text evidence="2">The sequence shown here is derived from an EMBL/GenBank/DDBJ whole genome shotgun (WGS) entry which is preliminary data.</text>
</comment>